<dbReference type="GO" id="GO:0005975">
    <property type="term" value="P:carbohydrate metabolic process"/>
    <property type="evidence" value="ECO:0007669"/>
    <property type="project" value="InterPro"/>
</dbReference>
<evidence type="ECO:0000259" key="1">
    <source>
        <dbReference type="SMART" id="SM00642"/>
    </source>
</evidence>
<dbReference type="Gene3D" id="3.20.20.80">
    <property type="entry name" value="Glycosidases"/>
    <property type="match status" value="1"/>
</dbReference>
<dbReference type="AlphaFoldDB" id="A0A820J2M0"/>
<evidence type="ECO:0000313" key="3">
    <source>
        <dbReference type="Proteomes" id="UP000663844"/>
    </source>
</evidence>
<accession>A0A820J2M0</accession>
<proteinExistence type="predicted"/>
<dbReference type="PANTHER" id="PTHR43002">
    <property type="entry name" value="GLYCOGEN DEBRANCHING ENZYME"/>
    <property type="match status" value="1"/>
</dbReference>
<dbReference type="Proteomes" id="UP000663844">
    <property type="component" value="Unassembled WGS sequence"/>
</dbReference>
<protein>
    <recommendedName>
        <fullName evidence="1">Glycosyl hydrolase family 13 catalytic domain-containing protein</fullName>
    </recommendedName>
</protein>
<dbReference type="InterPro" id="IPR017853">
    <property type="entry name" value="GH"/>
</dbReference>
<organism evidence="2 3">
    <name type="scientific">Adineta steineri</name>
    <dbReference type="NCBI Taxonomy" id="433720"/>
    <lineage>
        <taxon>Eukaryota</taxon>
        <taxon>Metazoa</taxon>
        <taxon>Spiralia</taxon>
        <taxon>Gnathifera</taxon>
        <taxon>Rotifera</taxon>
        <taxon>Eurotatoria</taxon>
        <taxon>Bdelloidea</taxon>
        <taxon>Adinetida</taxon>
        <taxon>Adinetidae</taxon>
        <taxon>Adineta</taxon>
    </lineage>
</organism>
<dbReference type="SUPFAM" id="SSF51445">
    <property type="entry name" value="(Trans)glycosidases"/>
    <property type="match status" value="1"/>
</dbReference>
<evidence type="ECO:0000313" key="2">
    <source>
        <dbReference type="EMBL" id="CAF4320382.1"/>
    </source>
</evidence>
<reference evidence="2" key="1">
    <citation type="submission" date="2021-02" db="EMBL/GenBank/DDBJ databases">
        <authorList>
            <person name="Nowell W R."/>
        </authorList>
    </citation>
    <scope>NUCLEOTIDE SEQUENCE</scope>
</reference>
<sequence>YDHIKLHENDQLIIYEIYVADFTENGQFSGVLSKLDYLSDLVINAIELMPVQDYMGNEHNWGYSPTHHFALKATYGTKHDLKKLVDECHRRGIRVFLDGVFNHSSLRIIQYYSEKHHPDDPYYWGPEFNYDYYDEKLKLKPAVKYAQDIVRYWIEEFHLDGIRFDAAKQMDNYNILYELDRIGRSSRRNQPFFTQAEHVPEKVDITKANKGPVDACWSSP</sequence>
<dbReference type="EMBL" id="CAJOAZ010017896">
    <property type="protein sequence ID" value="CAF4320382.1"/>
    <property type="molecule type" value="Genomic_DNA"/>
</dbReference>
<dbReference type="SMART" id="SM00642">
    <property type="entry name" value="Aamy"/>
    <property type="match status" value="1"/>
</dbReference>
<dbReference type="InterPro" id="IPR006047">
    <property type="entry name" value="GH13_cat_dom"/>
</dbReference>
<feature type="non-terminal residue" evidence="2">
    <location>
        <position position="1"/>
    </location>
</feature>
<feature type="domain" description="Glycosyl hydrolase family 13 catalytic" evidence="1">
    <location>
        <begin position="16"/>
        <end position="217"/>
    </location>
</feature>
<dbReference type="Pfam" id="PF00128">
    <property type="entry name" value="Alpha-amylase"/>
    <property type="match status" value="1"/>
</dbReference>
<gene>
    <name evidence="2" type="ORF">OXD698_LOCUS47137</name>
</gene>
<feature type="non-terminal residue" evidence="2">
    <location>
        <position position="220"/>
    </location>
</feature>
<comment type="caution">
    <text evidence="2">The sequence shown here is derived from an EMBL/GenBank/DDBJ whole genome shotgun (WGS) entry which is preliminary data.</text>
</comment>
<name>A0A820J2M0_9BILA</name>